<proteinExistence type="predicted"/>
<reference evidence="1 2" key="1">
    <citation type="submission" date="2017-06" db="EMBL/GenBank/DDBJ databases">
        <authorList>
            <person name="Kim H.J."/>
            <person name="Triplett B.A."/>
        </authorList>
    </citation>
    <scope>NUCLEOTIDE SEQUENCE [LARGE SCALE GENOMIC DNA]</scope>
    <source>
        <strain evidence="1 2">CGMCC 4.1858</strain>
    </source>
</reference>
<dbReference type="AlphaFoldDB" id="A0A238ZQ77"/>
<organism evidence="1 2">
    <name type="scientific">Actinacidiphila glaucinigra</name>
    <dbReference type="NCBI Taxonomy" id="235986"/>
    <lineage>
        <taxon>Bacteria</taxon>
        <taxon>Bacillati</taxon>
        <taxon>Actinomycetota</taxon>
        <taxon>Actinomycetes</taxon>
        <taxon>Kitasatosporales</taxon>
        <taxon>Streptomycetaceae</taxon>
        <taxon>Actinacidiphila</taxon>
    </lineage>
</organism>
<dbReference type="EMBL" id="FZOF01000001">
    <property type="protein sequence ID" value="SNR85490.1"/>
    <property type="molecule type" value="Genomic_DNA"/>
</dbReference>
<keyword evidence="2" id="KW-1185">Reference proteome</keyword>
<accession>A0A238ZQ77</accession>
<protein>
    <submittedName>
        <fullName evidence="1">Uncharacterized protein</fullName>
    </submittedName>
</protein>
<name>A0A238ZQ77_9ACTN</name>
<dbReference type="OrthoDB" id="189103at2"/>
<evidence type="ECO:0000313" key="2">
    <source>
        <dbReference type="Proteomes" id="UP000198280"/>
    </source>
</evidence>
<sequence>MPAPSEQFTYVGPDDIRAAVVRPGTTGRAVRSPVGLREWLDGAGPADREEPFTYVVDLTGTLLLAPRRSEHVACAGGGPVLAAGEITFAPREDGGWEVTEVSNQSTGYCPDPETSWPALAEALDRAGLARPRWFTQAVVFRHCPRCGERSLVKDGDFTCALCESPLPPRPVR</sequence>
<gene>
    <name evidence="1" type="ORF">SAMN05216252_101470</name>
</gene>
<evidence type="ECO:0000313" key="1">
    <source>
        <dbReference type="EMBL" id="SNR85490.1"/>
    </source>
</evidence>
<dbReference type="Proteomes" id="UP000198280">
    <property type="component" value="Unassembled WGS sequence"/>
</dbReference>
<dbReference type="RefSeq" id="WP_089221880.1">
    <property type="nucleotide sequence ID" value="NZ_FZOF01000001.1"/>
</dbReference>